<keyword evidence="2" id="KW-1185">Reference proteome</keyword>
<accession>A0ABZ2MA36</accession>
<protein>
    <submittedName>
        <fullName evidence="1">Uncharacterized protein</fullName>
    </submittedName>
</protein>
<gene>
    <name evidence="1" type="ORF">LZC94_19295</name>
</gene>
<sequence>MTRLEPPPNRVEPTIQFRSTWIVASQNALRDCGFFDRYTRLLPEVYRDQLLTGVVGVWLPMHVAIAHYTTCDRLGLSEAEMASLGRILPRHPANMFRTVAGHLAKQVGATPWLPILSAPRMWGHVCVGGGLAVHKEGPKDARLELLECALGHIPYFRAGFMAIAEGLCRPFCDVMYVKQVPSRDPPTATASFRLSWV</sequence>
<reference evidence="1 2" key="1">
    <citation type="submission" date="2021-12" db="EMBL/GenBank/DDBJ databases">
        <title>Discovery of the Pendulisporaceae a myxobacterial family with distinct sporulation behavior and unique specialized metabolism.</title>
        <authorList>
            <person name="Garcia R."/>
            <person name="Popoff A."/>
            <person name="Bader C.D."/>
            <person name="Loehr J."/>
            <person name="Walesch S."/>
            <person name="Walt C."/>
            <person name="Boldt J."/>
            <person name="Bunk B."/>
            <person name="Haeckl F.J.F.P.J."/>
            <person name="Gunesch A.P."/>
            <person name="Birkelbach J."/>
            <person name="Nuebel U."/>
            <person name="Pietschmann T."/>
            <person name="Bach T."/>
            <person name="Mueller R."/>
        </authorList>
    </citation>
    <scope>NUCLEOTIDE SEQUENCE [LARGE SCALE GENOMIC DNA]</scope>
    <source>
        <strain evidence="1 2">MSr11954</strain>
    </source>
</reference>
<evidence type="ECO:0000313" key="1">
    <source>
        <dbReference type="EMBL" id="WXB19363.1"/>
    </source>
</evidence>
<dbReference type="RefSeq" id="WP_394828983.1">
    <property type="nucleotide sequence ID" value="NZ_CP089984.1"/>
</dbReference>
<proteinExistence type="predicted"/>
<dbReference type="EMBL" id="CP089984">
    <property type="protein sequence ID" value="WXB19363.1"/>
    <property type="molecule type" value="Genomic_DNA"/>
</dbReference>
<name>A0ABZ2MA36_9BACT</name>
<evidence type="ECO:0000313" key="2">
    <source>
        <dbReference type="Proteomes" id="UP001370348"/>
    </source>
</evidence>
<dbReference type="Proteomes" id="UP001370348">
    <property type="component" value="Chromosome"/>
</dbReference>
<organism evidence="1 2">
    <name type="scientific">Pendulispora albinea</name>
    <dbReference type="NCBI Taxonomy" id="2741071"/>
    <lineage>
        <taxon>Bacteria</taxon>
        <taxon>Pseudomonadati</taxon>
        <taxon>Myxococcota</taxon>
        <taxon>Myxococcia</taxon>
        <taxon>Myxococcales</taxon>
        <taxon>Sorangiineae</taxon>
        <taxon>Pendulisporaceae</taxon>
        <taxon>Pendulispora</taxon>
    </lineage>
</organism>